<evidence type="ECO:0000256" key="9">
    <source>
        <dbReference type="ARBA" id="ARBA00023170"/>
    </source>
</evidence>
<evidence type="ECO:0000313" key="13">
    <source>
        <dbReference type="RefSeq" id="XP_060671104.1"/>
    </source>
</evidence>
<keyword evidence="3" id="KW-1003">Cell membrane</keyword>
<protein>
    <submittedName>
        <fullName evidence="13">Receptor-like protein 54</fullName>
    </submittedName>
</protein>
<keyword evidence="4" id="KW-0433">Leucine-rich repeat</keyword>
<comment type="subcellular location">
    <subcellularLocation>
        <location evidence="1">Cell membrane</location>
        <topology evidence="1">Single-pass type I membrane protein</topology>
    </subcellularLocation>
</comment>
<keyword evidence="7 11" id="KW-1133">Transmembrane helix</keyword>
<feature type="transmembrane region" description="Helical" evidence="11">
    <location>
        <begin position="92"/>
        <end position="115"/>
    </location>
</feature>
<dbReference type="Gene3D" id="3.80.10.10">
    <property type="entry name" value="Ribonuclease Inhibitor"/>
    <property type="match status" value="1"/>
</dbReference>
<evidence type="ECO:0000256" key="10">
    <source>
        <dbReference type="ARBA" id="ARBA00023180"/>
    </source>
</evidence>
<dbReference type="Proteomes" id="UP001652623">
    <property type="component" value="Chromosome 2"/>
</dbReference>
<reference evidence="13" key="2">
    <citation type="submission" date="2025-08" db="UniProtKB">
        <authorList>
            <consortium name="RefSeq"/>
        </authorList>
    </citation>
    <scope>IDENTIFICATION</scope>
    <source>
        <tissue evidence="13">Seedling</tissue>
    </source>
</reference>
<reference evidence="12" key="1">
    <citation type="submission" date="2025-05" db="UniProtKB">
        <authorList>
            <consortium name="RefSeq"/>
        </authorList>
    </citation>
    <scope>NUCLEOTIDE SEQUENCE [LARGE SCALE GENOMIC DNA]</scope>
</reference>
<name>A0ABM4A303_ZIZJJ</name>
<keyword evidence="10" id="KW-0325">Glycoprotein</keyword>
<evidence type="ECO:0000256" key="8">
    <source>
        <dbReference type="ARBA" id="ARBA00023136"/>
    </source>
</evidence>
<evidence type="ECO:0000256" key="1">
    <source>
        <dbReference type="ARBA" id="ARBA00004251"/>
    </source>
</evidence>
<dbReference type="InterPro" id="IPR032675">
    <property type="entry name" value="LRR_dom_sf"/>
</dbReference>
<keyword evidence="5 11" id="KW-0812">Transmembrane</keyword>
<evidence type="ECO:0000256" key="2">
    <source>
        <dbReference type="ARBA" id="ARBA00009592"/>
    </source>
</evidence>
<dbReference type="GeneID" id="132800818"/>
<evidence type="ECO:0000256" key="7">
    <source>
        <dbReference type="ARBA" id="ARBA00022989"/>
    </source>
</evidence>
<keyword evidence="12" id="KW-1185">Reference proteome</keyword>
<evidence type="ECO:0000256" key="5">
    <source>
        <dbReference type="ARBA" id="ARBA00022692"/>
    </source>
</evidence>
<gene>
    <name evidence="13" type="primary">LOC132800818</name>
</gene>
<keyword evidence="6" id="KW-0677">Repeat</keyword>
<dbReference type="PANTHER" id="PTHR27004:SF203">
    <property type="entry name" value="LEUCINE-RICH REPEAT-CONTAINING N-TERMINAL PLANT-TYPE DOMAIN-CONTAINING PROTEIN"/>
    <property type="match status" value="1"/>
</dbReference>
<sequence>MGDLQTLVVLNLSSNKFTGPIPPSLGNLIKLESLDLSKNKLSGQIPQQFTRLTFLEYLNLSDNELVDPLPQAGQIGVFENSSFEGNWGLSGFGWEAVAIGYGCELIIGLMFGYIVTMRNPYLVFKIFHVIPPRTLRGVNS</sequence>
<proteinExistence type="inferred from homology"/>
<evidence type="ECO:0000256" key="11">
    <source>
        <dbReference type="SAM" id="Phobius"/>
    </source>
</evidence>
<dbReference type="InterPro" id="IPR001611">
    <property type="entry name" value="Leu-rich_rpt"/>
</dbReference>
<dbReference type="Pfam" id="PF13855">
    <property type="entry name" value="LRR_8"/>
    <property type="match status" value="1"/>
</dbReference>
<comment type="similarity">
    <text evidence="2">Belongs to the RLP family.</text>
</comment>
<evidence type="ECO:0000313" key="12">
    <source>
        <dbReference type="Proteomes" id="UP001652623"/>
    </source>
</evidence>
<dbReference type="SUPFAM" id="SSF52058">
    <property type="entry name" value="L domain-like"/>
    <property type="match status" value="1"/>
</dbReference>
<accession>A0ABM4A303</accession>
<organism evidence="12 13">
    <name type="scientific">Ziziphus jujuba</name>
    <name type="common">Chinese jujube</name>
    <name type="synonym">Ziziphus sativa</name>
    <dbReference type="NCBI Taxonomy" id="326968"/>
    <lineage>
        <taxon>Eukaryota</taxon>
        <taxon>Viridiplantae</taxon>
        <taxon>Streptophyta</taxon>
        <taxon>Embryophyta</taxon>
        <taxon>Tracheophyta</taxon>
        <taxon>Spermatophyta</taxon>
        <taxon>Magnoliopsida</taxon>
        <taxon>eudicotyledons</taxon>
        <taxon>Gunneridae</taxon>
        <taxon>Pentapetalae</taxon>
        <taxon>rosids</taxon>
        <taxon>fabids</taxon>
        <taxon>Rosales</taxon>
        <taxon>Rhamnaceae</taxon>
        <taxon>Paliureae</taxon>
        <taxon>Ziziphus</taxon>
    </lineage>
</organism>
<dbReference type="PRINTS" id="PR00019">
    <property type="entry name" value="LEURICHRPT"/>
</dbReference>
<evidence type="ECO:0000256" key="6">
    <source>
        <dbReference type="ARBA" id="ARBA00022737"/>
    </source>
</evidence>
<keyword evidence="8 11" id="KW-0472">Membrane</keyword>
<evidence type="ECO:0000256" key="4">
    <source>
        <dbReference type="ARBA" id="ARBA00022614"/>
    </source>
</evidence>
<dbReference type="RefSeq" id="XP_060671104.1">
    <property type="nucleotide sequence ID" value="XM_060815121.1"/>
</dbReference>
<keyword evidence="9" id="KW-0675">Receptor</keyword>
<dbReference type="PANTHER" id="PTHR27004">
    <property type="entry name" value="RECEPTOR-LIKE PROTEIN 12 ISOFORM X1"/>
    <property type="match status" value="1"/>
</dbReference>
<evidence type="ECO:0000256" key="3">
    <source>
        <dbReference type="ARBA" id="ARBA00022475"/>
    </source>
</evidence>